<dbReference type="PROSITE" id="PS51257">
    <property type="entry name" value="PROKAR_LIPOPROTEIN"/>
    <property type="match status" value="1"/>
</dbReference>
<keyword evidence="2" id="KW-1185">Reference proteome</keyword>
<reference key="1">
    <citation type="submission" date="2010-11" db="EMBL/GenBank/DDBJ databases">
        <title>The complete genome of Bacteroides helcogenes P 36-108.</title>
        <authorList>
            <consortium name="US DOE Joint Genome Institute (JGI-PGF)"/>
            <person name="Lucas S."/>
            <person name="Copeland A."/>
            <person name="Lapidus A."/>
            <person name="Bruce D."/>
            <person name="Goodwin L."/>
            <person name="Pitluck S."/>
            <person name="Kyrpides N."/>
            <person name="Mavromatis K."/>
            <person name="Ivanova N."/>
            <person name="Zeytun A."/>
            <person name="Brettin T."/>
            <person name="Detter J.C."/>
            <person name="Tapia R."/>
            <person name="Han C."/>
            <person name="Land M."/>
            <person name="Hauser L."/>
            <person name="Markowitz V."/>
            <person name="Cheng J.-F."/>
            <person name="Hugenholtz P."/>
            <person name="Woyke T."/>
            <person name="Wu D."/>
            <person name="Gronow S."/>
            <person name="Wellnitz S."/>
            <person name="Brambilla E."/>
            <person name="Klenk H.-P."/>
            <person name="Eisen J.A."/>
        </authorList>
    </citation>
    <scope>NUCLEOTIDE SEQUENCE</scope>
    <source>
        <strain>P 36-108</strain>
    </source>
</reference>
<protein>
    <recommendedName>
        <fullName evidence="3">6-bladed beta-propeller</fullName>
    </recommendedName>
</protein>
<proteinExistence type="predicted"/>
<dbReference type="OrthoDB" id="1037972at2"/>
<dbReference type="PATRIC" id="fig|693979.3.peg.3067"/>
<dbReference type="AlphaFoldDB" id="E6SPA4"/>
<dbReference type="STRING" id="693979.Bache_2926"/>
<dbReference type="EMBL" id="CP002352">
    <property type="protein sequence ID" value="ADV44861.1"/>
    <property type="molecule type" value="Genomic_DNA"/>
</dbReference>
<name>E6SPA4_BACT6</name>
<accession>E6SPA4</accession>
<evidence type="ECO:0000313" key="1">
    <source>
        <dbReference type="EMBL" id="ADV44861.1"/>
    </source>
</evidence>
<dbReference type="RefSeq" id="WP_013548448.1">
    <property type="nucleotide sequence ID" value="NC_014933.1"/>
</dbReference>
<dbReference type="HOGENOM" id="CLU_056133_0_1_10"/>
<dbReference type="Pfam" id="PF17170">
    <property type="entry name" value="DUF5128"/>
    <property type="match status" value="1"/>
</dbReference>
<dbReference type="KEGG" id="bhl:Bache_2926"/>
<dbReference type="Proteomes" id="UP000008630">
    <property type="component" value="Chromosome"/>
</dbReference>
<sequence length="369" mass="42556">MKNIKILSILLSLFILSCSEQGKVDYDVIHVDFSKSQPLNLAEMVKSISVIPLETNDSCLIKRIASMQVQDGMMYINNDRNEVMLFDKHGKFVRSTHSLLGQGPEDYTGAPSMYIDEKGTIGIYENFIPRIREYDKNLHLTRSYNVNVPDSTRSAMEWRCHAKLTDDVYIINDPKDFYFYSVKQEKVLETIHFDYPDLIGITSLFRLARYNGSLYYSHSYPCDTLYRVDSSSLSLQPAVVYDFGGESVDVSKIDRGMSADYYMNYLMQTKNIVVMDKFRLQDIDICYFLKDGFYIACQKKGGKVNVYKQGENCTLPVPTAVEGNKFYYAATPGKIDKYIDTKLMDMQDIQRLKLVNEDDNQVIICYELR</sequence>
<organism evidence="1 2">
    <name type="scientific">Bacteroides helcogenes (strain ATCC 35417 / DSM 20613 / JCM 6297 / CCUG 15421 / P 36-108)</name>
    <dbReference type="NCBI Taxonomy" id="693979"/>
    <lineage>
        <taxon>Bacteria</taxon>
        <taxon>Pseudomonadati</taxon>
        <taxon>Bacteroidota</taxon>
        <taxon>Bacteroidia</taxon>
        <taxon>Bacteroidales</taxon>
        <taxon>Bacteroidaceae</taxon>
        <taxon>Bacteroides</taxon>
    </lineage>
</organism>
<reference evidence="1 2" key="2">
    <citation type="journal article" date="2011" name="Stand. Genomic Sci.">
        <title>Complete genome sequence of Bacteroides helcogenes type strain (P 36-108).</title>
        <authorList>
            <person name="Pati A."/>
            <person name="Gronow S."/>
            <person name="Zeytun A."/>
            <person name="Lapidus A."/>
            <person name="Nolan M."/>
            <person name="Hammon N."/>
            <person name="Deshpande S."/>
            <person name="Cheng J.F."/>
            <person name="Tapia R."/>
            <person name="Han C."/>
            <person name="Goodwin L."/>
            <person name="Pitluck S."/>
            <person name="Liolios K."/>
            <person name="Pagani I."/>
            <person name="Ivanova N."/>
            <person name="Mavromatis K."/>
            <person name="Chen A."/>
            <person name="Palaniappan K."/>
            <person name="Land M."/>
            <person name="Hauser L."/>
            <person name="Chang Y.J."/>
            <person name="Jeffries C.D."/>
            <person name="Detter J.C."/>
            <person name="Brambilla E."/>
            <person name="Rohde M."/>
            <person name="Goker M."/>
            <person name="Woyke T."/>
            <person name="Bristow J."/>
            <person name="Eisen J.A."/>
            <person name="Markowitz V."/>
            <person name="Hugenholtz P."/>
            <person name="Kyrpides N.C."/>
            <person name="Klenk H.P."/>
            <person name="Lucas S."/>
        </authorList>
    </citation>
    <scope>NUCLEOTIDE SEQUENCE [LARGE SCALE GENOMIC DNA]</scope>
    <source>
        <strain evidence="2">ATCC 35417 / DSM 20613 / JCM 6297 / CCUG 15421 / P 36-108</strain>
    </source>
</reference>
<gene>
    <name evidence="1" type="ordered locus">Bache_2926</name>
</gene>
<evidence type="ECO:0000313" key="2">
    <source>
        <dbReference type="Proteomes" id="UP000008630"/>
    </source>
</evidence>
<evidence type="ECO:0008006" key="3">
    <source>
        <dbReference type="Google" id="ProtNLM"/>
    </source>
</evidence>
<dbReference type="eggNOG" id="COG3391">
    <property type="taxonomic scope" value="Bacteria"/>
</dbReference>